<reference evidence="3" key="1">
    <citation type="journal article" date="2020" name="Nature">
        <title>Giant virus diversity and host interactions through global metagenomics.</title>
        <authorList>
            <person name="Schulz F."/>
            <person name="Roux S."/>
            <person name="Paez-Espino D."/>
            <person name="Jungbluth S."/>
            <person name="Walsh D.A."/>
            <person name="Denef V.J."/>
            <person name="McMahon K.D."/>
            <person name="Konstantinidis K.T."/>
            <person name="Eloe-Fadrosh E.A."/>
            <person name="Kyrpides N.C."/>
            <person name="Woyke T."/>
        </authorList>
    </citation>
    <scope>NUCLEOTIDE SEQUENCE</scope>
    <source>
        <strain evidence="3">GVMAG-M-3300027892-73</strain>
    </source>
</reference>
<sequence length="1991" mass="229773">MSNKPNEEIIELQLGDIIKIFNPVNERLNDQTFIIDYLDKTKIILINTETLDISKLNISDDGLIGDGTITKLVILSRSDTKGYATQNNLLPNTWINIHFEGDYPVIITGEITNLESDMIEIKTTDGDVLYINFDYKGIPEDLPIGLIEIRNKPKPISESPIEEMENQDFENLDLKNVPVADLEIGVPVKNIKNQLREFILKADQLKFGNEDLGPIVQYMDVAVNAQRYSLETQVTELLDDMLSVIPNAQRTRRVLNNIHIIIERFKQLRENFSFFDQYGNVEGSLVYESRHKPLSNYFDELNHNLYWILPVVKNVKKIYDLDYVKDDDDNNDIINIQLHSDLENVTQIIDNYRSNGNPNEENKYSFTYNELNPYFTPFDLINPETNSSIISEKRTNCDINVLIDNLEDMYSSVFANAQLKNKRFVISKYNLGLSKLDTVENTSSKMITVRVKMTEPDLLSITSFLTLPEPVIRFSKVNMPGSSILEKTNLNAVFLNYWQLLNSKTPINTVLVDNIDVDMNYDEAHYAKDFKNYVLSLTDEQQKGHTKEEIYLTFVKSIIPQTRIIFNLMKKYIIGKLSIVDVVSYLEPFLIYTDNLTYMQYTEIIKFIDSKISEFNKTYVERMQIFKGISYGRDLKNNVNFTNVYNIISMINDKEEVFGGYDINIEEEHLLKLTSTNSELLCQIVKTDASKLYTSAISLQNIPLSFPTQFTNLFDDEKREIKDKINNEKNADLCAEVIIAKKYASRGDLERDNGIEIYFDKAYDKTNYEVLNDYESEIVNMSPENFIIFLNSKLKKKYNLDDKSAEYLSNTLLNGIKRVIDGQYAVVKDLGDDKNALYFIRKNNKWEPSETPKTELFIDDSDILCDMQQKCMSNPLDKPESSACESMKLGELNLQEEFLTNIINEFDDKYKVSRETHASDMQARYKYCLNIIEKIRAIAEHEMVKYNDLMYKYGANEEDDVGEKISSPNAKLLNLILKQGDFVKKQYDIVRFVNAYTRSAVLYGLGPLNTTENENWLYCAQSNIPILPLFRFNMASVFIQNPSGYNDYIDILISQIGKLSDDGNLWVDKHSGWSIQKIEDDADEGYEDGFKATSRAIIEDDAGNNTMVNAIPTKYETLETKAISNIINAITNAMGINMVNQKEFIINGVLDSIKNTLESEEDYKEKVKEMAAKNKRIMSYNDFYNTALLFYSIGMILIAIQTSIPAVKTRKTYPGCIRSFSGYPFGGAGDNSSLEYISCVVYDIRSSGEPWNVLKNKKMDYISSKTKTIIDNLLLSLPSVQEKFREKTEYILLNEQEDVLEKYNVSKWVNFLPPLMPFKITKLANVSSEFKRSLMNELKSGLDSQETKILVLKSKLILFSLAIQEKIENIIEKQKLSLVKGNNEPFLENSCCETNDKIPTITYFTDKDGDIIEYNNTVNSLSNMLEDITNCTKSRMLYSNINTKNKYPAITSEFDERIIYLSFIKFCKFKSALPIPEHLLPLCKDKPNEDLIDFNKTPEEIIAKLKQDGVNYNYDTFLRLIQLVSKHNVINIENFNVNSSNITKLSAVIENINDENDPLVDKELIKLLLDSLDTFDIATSEISKESRALNNYLIKTNEELKEQLIDFLNKNKGDTSSKKMKSIEKCLNTLLDWEKMSDPALNQSVSQNEINFYKNYIHNFVKVFPNIILNNVDYQNTTIPKYLGLSLSHSNKIKSSISDYYKPLQSLYGVNELNNILGAVNNRCRNIYELSVVTPAHSTIKQPGAEIIPIFNERTCGFLYEFYILKILSCFIDLTSNPDMIVTEIKTVNTVDDFYTEEYLEEVSTKVSFIEPEKRIETSLLSGNKKLLMNKTAKMIVVFIDMFCKDKSVIDISYDNILDRAFKQKETEKDMITDRLKFLTDEMRDVDTMFKVNKLGVWSKGLQKGLTEYVKETYDDERELREKMQEVENRIKNKNRNITDDDLNGEVEDYIYEEAVNKEIEEEEYNMRDMGEDYDEGNFIDYEPDEDNGYY</sequence>
<protein>
    <submittedName>
        <fullName evidence="3">Uncharacterized protein</fullName>
    </submittedName>
</protein>
<keyword evidence="1" id="KW-0175">Coiled coil</keyword>
<dbReference type="EMBL" id="MN740520">
    <property type="protein sequence ID" value="QHU30832.1"/>
    <property type="molecule type" value="Genomic_DNA"/>
</dbReference>
<organism evidence="3">
    <name type="scientific">viral metagenome</name>
    <dbReference type="NCBI Taxonomy" id="1070528"/>
    <lineage>
        <taxon>unclassified sequences</taxon>
        <taxon>metagenomes</taxon>
        <taxon>organismal metagenomes</taxon>
    </lineage>
</organism>
<proteinExistence type="predicted"/>
<evidence type="ECO:0000256" key="1">
    <source>
        <dbReference type="SAM" id="Coils"/>
    </source>
</evidence>
<feature type="compositionally biased region" description="Acidic residues" evidence="2">
    <location>
        <begin position="1972"/>
        <end position="1991"/>
    </location>
</feature>
<accession>A0A6C0LNI1</accession>
<feature type="coiled-coil region" evidence="1">
    <location>
        <begin position="1910"/>
        <end position="1944"/>
    </location>
</feature>
<evidence type="ECO:0000313" key="3">
    <source>
        <dbReference type="EMBL" id="QHU30832.1"/>
    </source>
</evidence>
<name>A0A6C0LNI1_9ZZZZ</name>
<evidence type="ECO:0000256" key="2">
    <source>
        <dbReference type="SAM" id="MobiDB-lite"/>
    </source>
</evidence>
<feature type="region of interest" description="Disordered" evidence="2">
    <location>
        <begin position="1967"/>
        <end position="1991"/>
    </location>
</feature>